<sequence>MTSGIPPDLTQISRRPSRRCSQLIMSITNRTAFMKNSHLFPWNSLESFDSDSCCVEKQQTLIDNSNPSVSQWTLALRSVSPLDAVRVLLKNDCFPYLRNLNEILSSLEVCDLKQKKNEKTKPPFGGMKIKTAADFSKSIHLLMDCFCGRLMREISPLIRDNSTTRHMHSAVSVKPDVFLPLEVFTSKIYSTAQRLSSYRSNRSEEFSASPRAFQWVQLAGHEGSLISTGTGSVLKPYSVCEATCLKRMSELPALRSYVPQYQGDTTFNGKRYLRMQDLLYKRRFLSVMDCKIGQRTYTEDEATTEETAMYRPRADMYEKMVALDPDAPTLDEHRVRSVSKLRYMRWREAVSSTQLLGFRIEAIMKFNTPATRHFQLTRTWDQVKAVLRDFVQSRLIVCVTYLCRLQRLRKTLESSQFFAHHEFIGSSLLFAHDTGRWANVWMIDFGKTLCLPASFRLDHRETWKLGNHEDGYLIGLDNLINLFQELYDELAVLPTSSRPI</sequence>
<comment type="caution">
    <text evidence="5">The sequence shown here is derived from an EMBL/GenBank/DDBJ whole genome shotgun (WGS) entry which is preliminary data.</text>
</comment>
<dbReference type="InterPro" id="IPR038286">
    <property type="entry name" value="IPK_sf"/>
</dbReference>
<dbReference type="AlphaFoldDB" id="A0A8J4X3V8"/>
<accession>A0A8J4X3V8</accession>
<organism evidence="5 6">
    <name type="scientific">Paragonimus heterotremus</name>
    <dbReference type="NCBI Taxonomy" id="100268"/>
    <lineage>
        <taxon>Eukaryota</taxon>
        <taxon>Metazoa</taxon>
        <taxon>Spiralia</taxon>
        <taxon>Lophotrochozoa</taxon>
        <taxon>Platyhelminthes</taxon>
        <taxon>Trematoda</taxon>
        <taxon>Digenea</taxon>
        <taxon>Plagiorchiida</taxon>
        <taxon>Troglotremata</taxon>
        <taxon>Troglotrematidae</taxon>
        <taxon>Paragonimus</taxon>
    </lineage>
</organism>
<dbReference type="EMBL" id="LUCH01000006">
    <property type="protein sequence ID" value="KAF5406447.1"/>
    <property type="molecule type" value="Genomic_DNA"/>
</dbReference>
<comment type="similarity">
    <text evidence="1 4">Belongs to the inositol phosphokinase (IPK) family.</text>
</comment>
<evidence type="ECO:0000256" key="4">
    <source>
        <dbReference type="RuleBase" id="RU363090"/>
    </source>
</evidence>
<keyword evidence="3 4" id="KW-0418">Kinase</keyword>
<dbReference type="Gene3D" id="3.30.470.160">
    <property type="entry name" value="Inositol polyphosphate kinase"/>
    <property type="match status" value="1"/>
</dbReference>
<gene>
    <name evidence="5" type="ORF">PHET_00041</name>
</gene>
<evidence type="ECO:0000256" key="2">
    <source>
        <dbReference type="ARBA" id="ARBA00022679"/>
    </source>
</evidence>
<dbReference type="GO" id="GO:0005634">
    <property type="term" value="C:nucleus"/>
    <property type="evidence" value="ECO:0007669"/>
    <property type="project" value="TreeGrafter"/>
</dbReference>
<dbReference type="PANTHER" id="PTHR12400">
    <property type="entry name" value="INOSITOL POLYPHOSPHATE KINASE"/>
    <property type="match status" value="1"/>
</dbReference>
<evidence type="ECO:0000313" key="6">
    <source>
        <dbReference type="Proteomes" id="UP000748531"/>
    </source>
</evidence>
<dbReference type="GO" id="GO:0005737">
    <property type="term" value="C:cytoplasm"/>
    <property type="evidence" value="ECO:0007669"/>
    <property type="project" value="TreeGrafter"/>
</dbReference>
<dbReference type="InterPro" id="IPR005522">
    <property type="entry name" value="IPK"/>
</dbReference>
<dbReference type="PANTHER" id="PTHR12400:SF97">
    <property type="entry name" value="KINASE"/>
    <property type="match status" value="1"/>
</dbReference>
<evidence type="ECO:0000256" key="3">
    <source>
        <dbReference type="ARBA" id="ARBA00022777"/>
    </source>
</evidence>
<name>A0A8J4X3V8_9TREM</name>
<evidence type="ECO:0000313" key="5">
    <source>
        <dbReference type="EMBL" id="KAF5406447.1"/>
    </source>
</evidence>
<dbReference type="EC" id="2.7.-.-" evidence="4"/>
<dbReference type="GO" id="GO:0032958">
    <property type="term" value="P:inositol phosphate biosynthetic process"/>
    <property type="evidence" value="ECO:0007669"/>
    <property type="project" value="InterPro"/>
</dbReference>
<dbReference type="Proteomes" id="UP000748531">
    <property type="component" value="Unassembled WGS sequence"/>
</dbReference>
<keyword evidence="2 4" id="KW-0808">Transferase</keyword>
<dbReference type="GO" id="GO:0000828">
    <property type="term" value="F:inositol hexakisphosphate kinase activity"/>
    <property type="evidence" value="ECO:0007669"/>
    <property type="project" value="TreeGrafter"/>
</dbReference>
<evidence type="ECO:0000256" key="1">
    <source>
        <dbReference type="ARBA" id="ARBA00007374"/>
    </source>
</evidence>
<proteinExistence type="inferred from homology"/>
<dbReference type="OrthoDB" id="338650at2759"/>
<dbReference type="GO" id="GO:0046854">
    <property type="term" value="P:phosphatidylinositol phosphate biosynthetic process"/>
    <property type="evidence" value="ECO:0007669"/>
    <property type="project" value="TreeGrafter"/>
</dbReference>
<dbReference type="SUPFAM" id="SSF56104">
    <property type="entry name" value="SAICAR synthase-like"/>
    <property type="match status" value="1"/>
</dbReference>
<keyword evidence="6" id="KW-1185">Reference proteome</keyword>
<reference evidence="5" key="1">
    <citation type="submission" date="2019-05" db="EMBL/GenBank/DDBJ databases">
        <title>Annotation for the trematode Paragonimus heterotremus.</title>
        <authorList>
            <person name="Choi Y.-J."/>
        </authorList>
    </citation>
    <scope>NUCLEOTIDE SEQUENCE</scope>
    <source>
        <strain evidence="5">LC</strain>
    </source>
</reference>
<dbReference type="Pfam" id="PF03770">
    <property type="entry name" value="IPK"/>
    <property type="match status" value="1"/>
</dbReference>
<protein>
    <recommendedName>
        <fullName evidence="4">Kinase</fullName>
        <ecNumber evidence="4">2.7.-.-</ecNumber>
    </recommendedName>
</protein>